<feature type="domain" description="SSD" evidence="8">
    <location>
        <begin position="259"/>
        <end position="416"/>
    </location>
</feature>
<feature type="transmembrane region" description="Helical" evidence="7">
    <location>
        <begin position="470"/>
        <end position="490"/>
    </location>
</feature>
<feature type="transmembrane region" description="Helical" evidence="7">
    <location>
        <begin position="29"/>
        <end position="49"/>
    </location>
</feature>
<dbReference type="GO" id="GO:0006897">
    <property type="term" value="P:endocytosis"/>
    <property type="evidence" value="ECO:0007669"/>
    <property type="project" value="TreeGrafter"/>
</dbReference>
<dbReference type="InterPro" id="IPR000731">
    <property type="entry name" value="SSD"/>
</dbReference>
<evidence type="ECO:0000256" key="3">
    <source>
        <dbReference type="ARBA" id="ARBA00022692"/>
    </source>
</evidence>
<evidence type="ECO:0000259" key="8">
    <source>
        <dbReference type="PROSITE" id="PS50156"/>
    </source>
</evidence>
<dbReference type="WBParaSite" id="Pan_g21508.t1">
    <property type="protein sequence ID" value="Pan_g21508.t1"/>
    <property type="gene ID" value="Pan_g21508"/>
</dbReference>
<feature type="transmembrane region" description="Helical" evidence="7">
    <location>
        <begin position="768"/>
        <end position="790"/>
    </location>
</feature>
<dbReference type="InterPro" id="IPR051697">
    <property type="entry name" value="Patched_domain-protein"/>
</dbReference>
<evidence type="ECO:0000256" key="6">
    <source>
        <dbReference type="ARBA" id="ARBA00023180"/>
    </source>
</evidence>
<evidence type="ECO:0000256" key="7">
    <source>
        <dbReference type="SAM" id="Phobius"/>
    </source>
</evidence>
<keyword evidence="5 7" id="KW-0472">Membrane</keyword>
<feature type="transmembrane region" description="Helical" evidence="7">
    <location>
        <begin position="262"/>
        <end position="285"/>
    </location>
</feature>
<protein>
    <submittedName>
        <fullName evidence="10">SSD domain-containing protein</fullName>
    </submittedName>
</protein>
<dbReference type="SUPFAM" id="SSF82866">
    <property type="entry name" value="Multidrug efflux transporter AcrB transmembrane domain"/>
    <property type="match status" value="2"/>
</dbReference>
<organism evidence="9 10">
    <name type="scientific">Panagrellus redivivus</name>
    <name type="common">Microworm</name>
    <dbReference type="NCBI Taxonomy" id="6233"/>
    <lineage>
        <taxon>Eukaryota</taxon>
        <taxon>Metazoa</taxon>
        <taxon>Ecdysozoa</taxon>
        <taxon>Nematoda</taxon>
        <taxon>Chromadorea</taxon>
        <taxon>Rhabditida</taxon>
        <taxon>Tylenchina</taxon>
        <taxon>Panagrolaimomorpha</taxon>
        <taxon>Panagrolaimoidea</taxon>
        <taxon>Panagrolaimidae</taxon>
        <taxon>Panagrellus</taxon>
    </lineage>
</organism>
<keyword evidence="9" id="KW-1185">Reference proteome</keyword>
<reference evidence="10" key="2">
    <citation type="submission" date="2020-10" db="UniProtKB">
        <authorList>
            <consortium name="WormBaseParasite"/>
        </authorList>
    </citation>
    <scope>IDENTIFICATION</scope>
</reference>
<keyword evidence="4 7" id="KW-1133">Transmembrane helix</keyword>
<keyword evidence="6" id="KW-0325">Glycoprotein</keyword>
<dbReference type="PANTHER" id="PTHR10796:SF105">
    <property type="entry name" value="SSD DOMAIN-CONTAINING PROTEIN"/>
    <property type="match status" value="1"/>
</dbReference>
<dbReference type="Proteomes" id="UP000492821">
    <property type="component" value="Unassembled WGS sequence"/>
</dbReference>
<dbReference type="Gene3D" id="1.20.1640.10">
    <property type="entry name" value="Multidrug efflux transporter AcrB transmembrane domain"/>
    <property type="match status" value="2"/>
</dbReference>
<accession>A0A7E4VIC3</accession>
<keyword evidence="3 7" id="KW-0812">Transmembrane</keyword>
<dbReference type="Pfam" id="PF02460">
    <property type="entry name" value="Patched"/>
    <property type="match status" value="1"/>
</dbReference>
<sequence>MNPFGLLQDFLANWFYRYGIFISRHPAPFVLGPFFLTAILSIGILNVHVSDDLRFLYSPEHSLARFEHKVHQEFSGDTINSSYIAVALETADGNPNMLRKEIADAIRDLNRFVHQNMTIEINGKTYHFEDDICSKLTLCPISNTPVEIFFDVFFSEKLKKDPRVKLEWPVLKFFENKFFLPTNLYGVSLDDDRGELTRIEMIHLIYYVSAVDDVSSEIVSRAVENSLRETLATRKDKLNSAMFSLSILKDEMQKNTTYTLPFISLTVFLLMSFTIGSCMTGDWITSKPIEAVMGIFTSSLAIMSAAGVLFALGVPYISQVTVMPFLAFAIGVDDTYVMLGAWQDTKRTLSPEKRMALALEEAGTAISVTSITSILSFGIGTFSTTPAISIFCKFIALAVVFDWLYQLTFFAAIMAMGGQREAAGYHCIFVWQQQPVSEVAKTKRTDFVSPTHNLFANYLAPFICHPLTRIAFIFIYAVYIFFAFYGCSLLKPNLTPSRLLVDDSPLAYYLRMAEDKIWSEGVVGRVYVNQAPDFSSHPEEVETMIKLIEDLESTPYSMGFNSTSVWLREFNNYRQYFAAEDDQFYDTLQSFLKISFNKQWGSFMKWEDNPNRPGKQYVNKFFFTTAFKIKDWNARTALLLQWRNITSRYPQFQALVFDENNFFSDQMLELKSTTLSSLGTAIIAMIIVCVLFIANSQIVFWVVFILVSMDIGVAGYLSLWGADLDPTTVVNILMSIGLCIDFATHVGYRIYRSPFTDPDERISDALGAIGWPVVQAGTSTLLAIAVMMLVPSNVVRMFARTNILVVATGLFHGVFLLPIIIRTFASDFIGVPSKSDPKSS</sequence>
<evidence type="ECO:0000313" key="9">
    <source>
        <dbReference type="Proteomes" id="UP000492821"/>
    </source>
</evidence>
<dbReference type="InterPro" id="IPR003392">
    <property type="entry name" value="PTHD_SSD"/>
</dbReference>
<evidence type="ECO:0000313" key="10">
    <source>
        <dbReference type="WBParaSite" id="Pan_g21508.t1"/>
    </source>
</evidence>
<evidence type="ECO:0000256" key="1">
    <source>
        <dbReference type="ARBA" id="ARBA00004141"/>
    </source>
</evidence>
<name>A0A7E4VIC3_PANRE</name>
<dbReference type="PROSITE" id="PS50156">
    <property type="entry name" value="SSD"/>
    <property type="match status" value="1"/>
</dbReference>
<dbReference type="AlphaFoldDB" id="A0A7E4VIC3"/>
<comment type="similarity">
    <text evidence="2">Belongs to the patched family.</text>
</comment>
<evidence type="ECO:0000256" key="2">
    <source>
        <dbReference type="ARBA" id="ARBA00005585"/>
    </source>
</evidence>
<feature type="transmembrane region" description="Helical" evidence="7">
    <location>
        <begin position="394"/>
        <end position="416"/>
    </location>
</feature>
<evidence type="ECO:0000256" key="4">
    <source>
        <dbReference type="ARBA" id="ARBA00022989"/>
    </source>
</evidence>
<evidence type="ECO:0000256" key="5">
    <source>
        <dbReference type="ARBA" id="ARBA00023136"/>
    </source>
</evidence>
<feature type="transmembrane region" description="Helical" evidence="7">
    <location>
        <begin position="675"/>
        <end position="694"/>
    </location>
</feature>
<dbReference type="GO" id="GO:0018996">
    <property type="term" value="P:molting cycle, collagen and cuticulin-based cuticle"/>
    <property type="evidence" value="ECO:0007669"/>
    <property type="project" value="TreeGrafter"/>
</dbReference>
<feature type="transmembrane region" description="Helical" evidence="7">
    <location>
        <begin position="802"/>
        <end position="825"/>
    </location>
</feature>
<proteinExistence type="inferred from homology"/>
<dbReference type="GO" id="GO:0030659">
    <property type="term" value="C:cytoplasmic vesicle membrane"/>
    <property type="evidence" value="ECO:0007669"/>
    <property type="project" value="TreeGrafter"/>
</dbReference>
<feature type="transmembrane region" description="Helical" evidence="7">
    <location>
        <begin position="362"/>
        <end position="382"/>
    </location>
</feature>
<dbReference type="PANTHER" id="PTHR10796">
    <property type="entry name" value="PATCHED-RELATED"/>
    <property type="match status" value="1"/>
</dbReference>
<feature type="transmembrane region" description="Helical" evidence="7">
    <location>
        <begin position="700"/>
        <end position="722"/>
    </location>
</feature>
<feature type="transmembrane region" description="Helical" evidence="7">
    <location>
        <begin position="291"/>
        <end position="314"/>
    </location>
</feature>
<feature type="transmembrane region" description="Helical" evidence="7">
    <location>
        <begin position="321"/>
        <end position="342"/>
    </location>
</feature>
<reference evidence="9" key="1">
    <citation type="journal article" date="2013" name="Genetics">
        <title>The draft genome and transcriptome of Panagrellus redivivus are shaped by the harsh demands of a free-living lifestyle.</title>
        <authorList>
            <person name="Srinivasan J."/>
            <person name="Dillman A.R."/>
            <person name="Macchietto M.G."/>
            <person name="Heikkinen L."/>
            <person name="Lakso M."/>
            <person name="Fracchia K.M."/>
            <person name="Antoshechkin I."/>
            <person name="Mortazavi A."/>
            <person name="Wong G."/>
            <person name="Sternberg P.W."/>
        </authorList>
    </citation>
    <scope>NUCLEOTIDE SEQUENCE [LARGE SCALE GENOMIC DNA]</scope>
    <source>
        <strain evidence="9">MT8872</strain>
    </source>
</reference>
<feature type="transmembrane region" description="Helical" evidence="7">
    <location>
        <begin position="729"/>
        <end position="748"/>
    </location>
</feature>
<comment type="subcellular location">
    <subcellularLocation>
        <location evidence="1">Membrane</location>
        <topology evidence="1">Multi-pass membrane protein</topology>
    </subcellularLocation>
</comment>
<dbReference type="GO" id="GO:0005886">
    <property type="term" value="C:plasma membrane"/>
    <property type="evidence" value="ECO:0007669"/>
    <property type="project" value="TreeGrafter"/>
</dbReference>